<feature type="transmembrane region" description="Helical" evidence="1">
    <location>
        <begin position="21"/>
        <end position="43"/>
    </location>
</feature>
<dbReference type="Proteomes" id="UP000247536">
    <property type="component" value="Unassembled WGS sequence"/>
</dbReference>
<keyword evidence="1" id="KW-0812">Transmembrane</keyword>
<dbReference type="EMBL" id="QJRY01000007">
    <property type="protein sequence ID" value="PYB71367.1"/>
    <property type="molecule type" value="Genomic_DNA"/>
</dbReference>
<keyword evidence="1" id="KW-0472">Membrane</keyword>
<gene>
    <name evidence="2" type="ORF">DMY87_18640</name>
</gene>
<evidence type="ECO:0000313" key="2">
    <source>
        <dbReference type="EMBL" id="PYB71367.1"/>
    </source>
</evidence>
<evidence type="ECO:0000256" key="1">
    <source>
        <dbReference type="SAM" id="Phobius"/>
    </source>
</evidence>
<keyword evidence="3" id="KW-1185">Reference proteome</keyword>
<evidence type="ECO:0008006" key="4">
    <source>
        <dbReference type="Google" id="ProtNLM"/>
    </source>
</evidence>
<keyword evidence="1" id="KW-1133">Transmembrane helix</keyword>
<comment type="caution">
    <text evidence="2">The sequence shown here is derived from an EMBL/GenBank/DDBJ whole genome shotgun (WGS) entry which is preliminary data.</text>
</comment>
<proteinExistence type="predicted"/>
<organism evidence="2 3">
    <name type="scientific">Rhizobium wuzhouense</name>
    <dbReference type="NCBI Taxonomy" id="1986026"/>
    <lineage>
        <taxon>Bacteria</taxon>
        <taxon>Pseudomonadati</taxon>
        <taxon>Pseudomonadota</taxon>
        <taxon>Alphaproteobacteria</taxon>
        <taxon>Hyphomicrobiales</taxon>
        <taxon>Rhizobiaceae</taxon>
        <taxon>Rhizobium/Agrobacterium group</taxon>
        <taxon>Rhizobium</taxon>
    </lineage>
</organism>
<sequence length="68" mass="8148">MEADRGKQRQWTYLREKMERIYDRAGYLLLMVGVLFVLFVTFYSDDWLQTLWRGVLIIMTRGRSDPAA</sequence>
<evidence type="ECO:0000313" key="3">
    <source>
        <dbReference type="Proteomes" id="UP000247536"/>
    </source>
</evidence>
<protein>
    <recommendedName>
        <fullName evidence="4">Preprotein translocase subunit SecE</fullName>
    </recommendedName>
</protein>
<name>A0ABX5NMP7_9HYPH</name>
<accession>A0ABX5NMP7</accession>
<reference evidence="2 3" key="1">
    <citation type="submission" date="2018-06" db="EMBL/GenBank/DDBJ databases">
        <title>Rhizobium wuzhouense sp. nov., isolated from roots of Oryza officinalis.</title>
        <authorList>
            <person name="Yuan T."/>
        </authorList>
    </citation>
    <scope>NUCLEOTIDE SEQUENCE [LARGE SCALE GENOMIC DNA]</scope>
    <source>
        <strain evidence="2 3">W44</strain>
    </source>
</reference>